<evidence type="ECO:0000313" key="8">
    <source>
        <dbReference type="Proteomes" id="UP000554482"/>
    </source>
</evidence>
<dbReference type="AlphaFoldDB" id="A0A7J6UY14"/>
<keyword evidence="4 6" id="KW-0964">Secreted</keyword>
<comment type="caution">
    <text evidence="7">The sequence shown here is derived from an EMBL/GenBank/DDBJ whole genome shotgun (WGS) entry which is preliminary data.</text>
</comment>
<dbReference type="GO" id="GO:0005576">
    <property type="term" value="C:extracellular region"/>
    <property type="evidence" value="ECO:0007669"/>
    <property type="project" value="UniProtKB-SubCell"/>
</dbReference>
<evidence type="ECO:0000256" key="5">
    <source>
        <dbReference type="ARBA" id="ARBA00022729"/>
    </source>
</evidence>
<comment type="subcellular location">
    <subcellularLocation>
        <location evidence="1 6">Secreted</location>
    </subcellularLocation>
</comment>
<dbReference type="InterPro" id="IPR010264">
    <property type="entry name" value="Self-incomp_S1"/>
</dbReference>
<dbReference type="EMBL" id="JABWDY010041861">
    <property type="protein sequence ID" value="KAF5177072.1"/>
    <property type="molecule type" value="Genomic_DNA"/>
</dbReference>
<evidence type="ECO:0000313" key="7">
    <source>
        <dbReference type="EMBL" id="KAF5177072.1"/>
    </source>
</evidence>
<sequence>MTIGKFPLLVVAVVVVLLSSECSSVLAIKWAKHASHVYITNSLNTTLHVHCKSGDDDLGLKVLAHGQTYDWDFMTNFFETTLYWCSMSWVDSAGHKLHGTGDVFKKRQTKHCWQGLNCLRDARKDGLYSTGPANYMLFPWVKA</sequence>
<keyword evidence="8" id="KW-1185">Reference proteome</keyword>
<dbReference type="PANTHER" id="PTHR31232:SF155">
    <property type="entry name" value="PLANT SELF-INCOMPATIBILITY PROTEIN S1 FAMILY"/>
    <property type="match status" value="1"/>
</dbReference>
<dbReference type="OrthoDB" id="1848419at2759"/>
<protein>
    <recommendedName>
        <fullName evidence="6">S-protein homolog</fullName>
    </recommendedName>
</protein>
<evidence type="ECO:0000256" key="4">
    <source>
        <dbReference type="ARBA" id="ARBA00022525"/>
    </source>
</evidence>
<evidence type="ECO:0000256" key="6">
    <source>
        <dbReference type="RuleBase" id="RU367044"/>
    </source>
</evidence>
<gene>
    <name evidence="7" type="ORF">FRX31_033342</name>
</gene>
<name>A0A7J6UY14_THATH</name>
<comment type="similarity">
    <text evidence="2 6">Belongs to the plant self-incompatibility (S1) protein family.</text>
</comment>
<accession>A0A7J6UY14</accession>
<organism evidence="7 8">
    <name type="scientific">Thalictrum thalictroides</name>
    <name type="common">Rue-anemone</name>
    <name type="synonym">Anemone thalictroides</name>
    <dbReference type="NCBI Taxonomy" id="46969"/>
    <lineage>
        <taxon>Eukaryota</taxon>
        <taxon>Viridiplantae</taxon>
        <taxon>Streptophyta</taxon>
        <taxon>Embryophyta</taxon>
        <taxon>Tracheophyta</taxon>
        <taxon>Spermatophyta</taxon>
        <taxon>Magnoliopsida</taxon>
        <taxon>Ranunculales</taxon>
        <taxon>Ranunculaceae</taxon>
        <taxon>Thalictroideae</taxon>
        <taxon>Thalictrum</taxon>
    </lineage>
</organism>
<dbReference type="Proteomes" id="UP000554482">
    <property type="component" value="Unassembled WGS sequence"/>
</dbReference>
<reference evidence="7 8" key="1">
    <citation type="submission" date="2020-06" db="EMBL/GenBank/DDBJ databases">
        <title>Transcriptomic and genomic resources for Thalictrum thalictroides and T. hernandezii: Facilitating candidate gene discovery in an emerging model plant lineage.</title>
        <authorList>
            <person name="Arias T."/>
            <person name="Riano-Pachon D.M."/>
            <person name="Di Stilio V.S."/>
        </authorList>
    </citation>
    <scope>NUCLEOTIDE SEQUENCE [LARGE SCALE GENOMIC DNA]</scope>
    <source>
        <strain evidence="8">cv. WT478/WT964</strain>
        <tissue evidence="7">Leaves</tissue>
    </source>
</reference>
<dbReference type="GO" id="GO:0060320">
    <property type="term" value="P:rejection of self pollen"/>
    <property type="evidence" value="ECO:0007669"/>
    <property type="project" value="UniProtKB-KW"/>
</dbReference>
<dbReference type="PANTHER" id="PTHR31232">
    <property type="match status" value="1"/>
</dbReference>
<feature type="chain" id="PRO_5029942560" description="S-protein homolog" evidence="6">
    <location>
        <begin position="28"/>
        <end position="143"/>
    </location>
</feature>
<keyword evidence="5 6" id="KW-0732">Signal</keyword>
<keyword evidence="3 6" id="KW-0713">Self-incompatibility</keyword>
<evidence type="ECO:0000256" key="1">
    <source>
        <dbReference type="ARBA" id="ARBA00004613"/>
    </source>
</evidence>
<feature type="signal peptide" evidence="6">
    <location>
        <begin position="1"/>
        <end position="27"/>
    </location>
</feature>
<evidence type="ECO:0000256" key="2">
    <source>
        <dbReference type="ARBA" id="ARBA00005581"/>
    </source>
</evidence>
<dbReference type="Pfam" id="PF05938">
    <property type="entry name" value="Self-incomp_S1"/>
    <property type="match status" value="1"/>
</dbReference>
<evidence type="ECO:0000256" key="3">
    <source>
        <dbReference type="ARBA" id="ARBA00022471"/>
    </source>
</evidence>
<proteinExistence type="inferred from homology"/>